<evidence type="ECO:0000256" key="1">
    <source>
        <dbReference type="ARBA" id="ARBA00005536"/>
    </source>
</evidence>
<comment type="caution">
    <text evidence="3">The sequence shown here is derived from an EMBL/GenBank/DDBJ whole genome shotgun (WGS) entry which is preliminary data.</text>
</comment>
<dbReference type="GO" id="GO:0015031">
    <property type="term" value="P:protein transport"/>
    <property type="evidence" value="ECO:0007669"/>
    <property type="project" value="InterPro"/>
</dbReference>
<dbReference type="PANTHER" id="PTHR12161">
    <property type="entry name" value="IST1 FAMILY MEMBER"/>
    <property type="match status" value="1"/>
</dbReference>
<name>A0A6A2ZC30_HIBSY</name>
<feature type="region of interest" description="Disordered" evidence="2">
    <location>
        <begin position="212"/>
        <end position="292"/>
    </location>
</feature>
<evidence type="ECO:0000313" key="4">
    <source>
        <dbReference type="Proteomes" id="UP000436088"/>
    </source>
</evidence>
<evidence type="ECO:0000313" key="3">
    <source>
        <dbReference type="EMBL" id="KAE8688575.1"/>
    </source>
</evidence>
<dbReference type="InterPro" id="IPR005061">
    <property type="entry name" value="Ist1"/>
</dbReference>
<dbReference type="Pfam" id="PF03398">
    <property type="entry name" value="Ist1"/>
    <property type="match status" value="1"/>
</dbReference>
<dbReference type="PANTHER" id="PTHR12161:SF60">
    <property type="entry name" value="REGULATOR OF VPS4 ACTIVITY IN THE MVB PATHWAY PROTEIN"/>
    <property type="match status" value="1"/>
</dbReference>
<dbReference type="Gene3D" id="1.20.1260.60">
    <property type="entry name" value="Vacuolar protein sorting-associated protein Ist1"/>
    <property type="match status" value="1"/>
</dbReference>
<dbReference type="InterPro" id="IPR042277">
    <property type="entry name" value="IST1-like"/>
</dbReference>
<feature type="compositionally biased region" description="Basic and acidic residues" evidence="2">
    <location>
        <begin position="274"/>
        <end position="292"/>
    </location>
</feature>
<evidence type="ECO:0000256" key="2">
    <source>
        <dbReference type="SAM" id="MobiDB-lite"/>
    </source>
</evidence>
<organism evidence="3 4">
    <name type="scientific">Hibiscus syriacus</name>
    <name type="common">Rose of Sharon</name>
    <dbReference type="NCBI Taxonomy" id="106335"/>
    <lineage>
        <taxon>Eukaryota</taxon>
        <taxon>Viridiplantae</taxon>
        <taxon>Streptophyta</taxon>
        <taxon>Embryophyta</taxon>
        <taxon>Tracheophyta</taxon>
        <taxon>Spermatophyta</taxon>
        <taxon>Magnoliopsida</taxon>
        <taxon>eudicotyledons</taxon>
        <taxon>Gunneridae</taxon>
        <taxon>Pentapetalae</taxon>
        <taxon>rosids</taxon>
        <taxon>malvids</taxon>
        <taxon>Malvales</taxon>
        <taxon>Malvaceae</taxon>
        <taxon>Malvoideae</taxon>
        <taxon>Hibiscus</taxon>
    </lineage>
</organism>
<accession>A0A6A2ZC30</accession>
<feature type="region of interest" description="Disordered" evidence="2">
    <location>
        <begin position="320"/>
        <end position="403"/>
    </location>
</feature>
<reference evidence="3" key="1">
    <citation type="submission" date="2019-09" db="EMBL/GenBank/DDBJ databases">
        <title>Draft genome information of white flower Hibiscus syriacus.</title>
        <authorList>
            <person name="Kim Y.-M."/>
        </authorList>
    </citation>
    <scope>NUCLEOTIDE SEQUENCE [LARGE SCALE GENOMIC DNA]</scope>
    <source>
        <strain evidence="3">YM2019G1</strain>
    </source>
</reference>
<gene>
    <name evidence="3" type="ORF">F3Y22_tig00110963pilonHSYRG00101</name>
</gene>
<dbReference type="AlphaFoldDB" id="A0A6A2ZC30"/>
<protein>
    <recommendedName>
        <fullName evidence="5">Regulator of Vps4 activity in the MVB pathway protein</fullName>
    </recommendedName>
</protein>
<dbReference type="EMBL" id="VEPZ02001185">
    <property type="protein sequence ID" value="KAE8688575.1"/>
    <property type="molecule type" value="Genomic_DNA"/>
</dbReference>
<evidence type="ECO:0008006" key="5">
    <source>
        <dbReference type="Google" id="ProtNLM"/>
    </source>
</evidence>
<feature type="compositionally biased region" description="Polar residues" evidence="2">
    <location>
        <begin position="342"/>
        <end position="366"/>
    </location>
</feature>
<feature type="compositionally biased region" description="Basic and acidic residues" evidence="2">
    <location>
        <begin position="178"/>
        <end position="194"/>
    </location>
</feature>
<dbReference type="Proteomes" id="UP000436088">
    <property type="component" value="Unassembled WGS sequence"/>
</dbReference>
<sequence length="436" mass="49424">MRLETIEKKRNAVEKYLKNDVADLLMNGLDYNAYSGAERLLMEQKRTACYDLIEQFCDSISKHISVMQMHSECPEECREAVPSLINAAARFADLPELRDLRTIFTEKYGNSLEAYLNQEFVLKLKVEPPTKEMKLKLMHDIAQEFSIEWDSKALEQKLFKPPPLVRNKAQNKSPGVADDDRYNLHRNKNDTFERSNDTTMKMDLVISEGEVTDKDIPKTSSSDGSVSEDGIENRKPSYYRFVPPPYVRPSQGKGDGITEEPMAPSDNINKVKNNKWDDSLGEKEDYKRDEEEKKMDELLMHYSKKKSPYEWLSKWKTALRAPPPGRQESDNTSKGLALPPGTQESNNTTKGLAPSPGTQESENSNKGPGVRSTKIDPSALPARIASFSKEAMSSTEKVGRHTRASSFQPHMLAGHVHPKLPDYDDLEAHLASLRRQ</sequence>
<proteinExistence type="inferred from homology"/>
<keyword evidence="4" id="KW-1185">Reference proteome</keyword>
<feature type="region of interest" description="Disordered" evidence="2">
    <location>
        <begin position="160"/>
        <end position="194"/>
    </location>
</feature>
<dbReference type="FunFam" id="1.20.1260.60:FF:000002">
    <property type="entry name" value="Vacuolar protein sorting-associated protein IST1"/>
    <property type="match status" value="1"/>
</dbReference>
<comment type="similarity">
    <text evidence="1">Belongs to the IST1 family.</text>
</comment>